<sequence length="165" mass="19605">MPNIYCGTCFNIFIYCCTSFPYVFLHKSQTPFFFTIFTFSHFSLPNCYLSLLWSFFPFLHSPCFFTSKAVIFYIKIVIFISDSMTTISYLRSSPNFHFYIVFLVEEHTKVVILISKLFEFKFVFFVTSNNTKLTSISCREGGRAHYNCSFYLKTPRRRWKKALKL</sequence>
<dbReference type="EMBL" id="CM000834">
    <property type="protein sequence ID" value="KRH74979.1"/>
    <property type="molecule type" value="Genomic_DNA"/>
</dbReference>
<dbReference type="AlphaFoldDB" id="A0A0R0LD19"/>
<accession>A0A0R0LD19</accession>
<dbReference type="Gramene" id="KRH74979">
    <property type="protein sequence ID" value="KRH74979"/>
    <property type="gene ID" value="GLYMA_01G054600"/>
</dbReference>
<feature type="transmembrane region" description="Helical" evidence="1">
    <location>
        <begin position="32"/>
        <end position="58"/>
    </location>
</feature>
<dbReference type="InParanoid" id="A0A0R0LD19"/>
<proteinExistence type="predicted"/>
<keyword evidence="1" id="KW-0472">Membrane</keyword>
<evidence type="ECO:0000313" key="3">
    <source>
        <dbReference type="EnsemblPlants" id="KRH74979"/>
    </source>
</evidence>
<dbReference type="EnsemblPlants" id="KRH74979">
    <property type="protein sequence ID" value="KRH74979"/>
    <property type="gene ID" value="GLYMA_01G054600"/>
</dbReference>
<reference evidence="2 3" key="1">
    <citation type="journal article" date="2010" name="Nature">
        <title>Genome sequence of the palaeopolyploid soybean.</title>
        <authorList>
            <person name="Schmutz J."/>
            <person name="Cannon S.B."/>
            <person name="Schlueter J."/>
            <person name="Ma J."/>
            <person name="Mitros T."/>
            <person name="Nelson W."/>
            <person name="Hyten D.L."/>
            <person name="Song Q."/>
            <person name="Thelen J.J."/>
            <person name="Cheng J."/>
            <person name="Xu D."/>
            <person name="Hellsten U."/>
            <person name="May G.D."/>
            <person name="Yu Y."/>
            <person name="Sakurai T."/>
            <person name="Umezawa T."/>
            <person name="Bhattacharyya M.K."/>
            <person name="Sandhu D."/>
            <person name="Valliyodan B."/>
            <person name="Lindquist E."/>
            <person name="Peto M."/>
            <person name="Grant D."/>
            <person name="Shu S."/>
            <person name="Goodstein D."/>
            <person name="Barry K."/>
            <person name="Futrell-Griggs M."/>
            <person name="Abernathy B."/>
            <person name="Du J."/>
            <person name="Tian Z."/>
            <person name="Zhu L."/>
            <person name="Gill N."/>
            <person name="Joshi T."/>
            <person name="Libault M."/>
            <person name="Sethuraman A."/>
            <person name="Zhang X.-C."/>
            <person name="Shinozaki K."/>
            <person name="Nguyen H.T."/>
            <person name="Wing R.A."/>
            <person name="Cregan P."/>
            <person name="Specht J."/>
            <person name="Grimwood J."/>
            <person name="Rokhsar D."/>
            <person name="Stacey G."/>
            <person name="Shoemaker R.C."/>
            <person name="Jackson S.A."/>
        </authorList>
    </citation>
    <scope>NUCLEOTIDE SEQUENCE</scope>
    <source>
        <strain evidence="3">cv. Williams 82</strain>
        <tissue evidence="2">Callus</tissue>
    </source>
</reference>
<evidence type="ECO:0000313" key="2">
    <source>
        <dbReference type="EMBL" id="KRH74979.1"/>
    </source>
</evidence>
<name>A0A0R0LD19_SOYBN</name>
<keyword evidence="1" id="KW-1133">Transmembrane helix</keyword>
<keyword evidence="1" id="KW-0812">Transmembrane</keyword>
<keyword evidence="4" id="KW-1185">Reference proteome</keyword>
<reference evidence="2" key="3">
    <citation type="submission" date="2018-07" db="EMBL/GenBank/DDBJ databases">
        <title>WGS assembly of Glycine max.</title>
        <authorList>
            <person name="Schmutz J."/>
            <person name="Cannon S."/>
            <person name="Schlueter J."/>
            <person name="Ma J."/>
            <person name="Mitros T."/>
            <person name="Nelson W."/>
            <person name="Hyten D."/>
            <person name="Song Q."/>
            <person name="Thelen J."/>
            <person name="Cheng J."/>
            <person name="Xu D."/>
            <person name="Hellsten U."/>
            <person name="May G."/>
            <person name="Yu Y."/>
            <person name="Sakurai T."/>
            <person name="Umezawa T."/>
            <person name="Bhattacharyya M."/>
            <person name="Sandhu D."/>
            <person name="Valliyodan B."/>
            <person name="Lindquist E."/>
            <person name="Peto M."/>
            <person name="Grant D."/>
            <person name="Shu S."/>
            <person name="Goodstein D."/>
            <person name="Barry K."/>
            <person name="Futrell-Griggs M."/>
            <person name="Abernathy B."/>
            <person name="Du J."/>
            <person name="Tian Z."/>
            <person name="Zhu L."/>
            <person name="Gill N."/>
            <person name="Joshi T."/>
            <person name="Libault M."/>
            <person name="Sethuraman A."/>
            <person name="Zhang X."/>
            <person name="Shinozaki K."/>
            <person name="Nguyen H."/>
            <person name="Wing R."/>
            <person name="Cregan P."/>
            <person name="Specht J."/>
            <person name="Grimwood J."/>
            <person name="Rokhsar D."/>
            <person name="Stacey G."/>
            <person name="Shoemaker R."/>
            <person name="Jackson S."/>
        </authorList>
    </citation>
    <scope>NUCLEOTIDE SEQUENCE</scope>
    <source>
        <tissue evidence="2">Callus</tissue>
    </source>
</reference>
<dbReference type="Proteomes" id="UP000008827">
    <property type="component" value="Chromosome 1"/>
</dbReference>
<evidence type="ECO:0000313" key="4">
    <source>
        <dbReference type="Proteomes" id="UP000008827"/>
    </source>
</evidence>
<gene>
    <name evidence="2" type="ORF">GLYMA_01G054600</name>
</gene>
<organism evidence="2">
    <name type="scientific">Glycine max</name>
    <name type="common">Soybean</name>
    <name type="synonym">Glycine hispida</name>
    <dbReference type="NCBI Taxonomy" id="3847"/>
    <lineage>
        <taxon>Eukaryota</taxon>
        <taxon>Viridiplantae</taxon>
        <taxon>Streptophyta</taxon>
        <taxon>Embryophyta</taxon>
        <taxon>Tracheophyta</taxon>
        <taxon>Spermatophyta</taxon>
        <taxon>Magnoliopsida</taxon>
        <taxon>eudicotyledons</taxon>
        <taxon>Gunneridae</taxon>
        <taxon>Pentapetalae</taxon>
        <taxon>rosids</taxon>
        <taxon>fabids</taxon>
        <taxon>Fabales</taxon>
        <taxon>Fabaceae</taxon>
        <taxon>Papilionoideae</taxon>
        <taxon>50 kb inversion clade</taxon>
        <taxon>NPAAA clade</taxon>
        <taxon>indigoferoid/millettioid clade</taxon>
        <taxon>Phaseoleae</taxon>
        <taxon>Glycine</taxon>
        <taxon>Glycine subgen. Soja</taxon>
    </lineage>
</organism>
<feature type="transmembrane region" description="Helical" evidence="1">
    <location>
        <begin position="70"/>
        <end position="90"/>
    </location>
</feature>
<evidence type="ECO:0000256" key="1">
    <source>
        <dbReference type="SAM" id="Phobius"/>
    </source>
</evidence>
<reference evidence="3" key="2">
    <citation type="submission" date="2018-02" db="UniProtKB">
        <authorList>
            <consortium name="EnsemblPlants"/>
        </authorList>
    </citation>
    <scope>IDENTIFICATION</scope>
    <source>
        <strain evidence="3">Williams 82</strain>
    </source>
</reference>
<protein>
    <submittedName>
        <fullName evidence="2 3">Uncharacterized protein</fullName>
    </submittedName>
</protein>